<feature type="compositionally biased region" description="Polar residues" evidence="1">
    <location>
        <begin position="66"/>
        <end position="79"/>
    </location>
</feature>
<dbReference type="EMBL" id="UGKQ01000007">
    <property type="protein sequence ID" value="STS79280.1"/>
    <property type="molecule type" value="Genomic_DNA"/>
</dbReference>
<evidence type="ECO:0000313" key="2">
    <source>
        <dbReference type="EMBL" id="STS79280.1"/>
    </source>
</evidence>
<proteinExistence type="predicted"/>
<gene>
    <name evidence="2" type="ORF">NCTC9140_00942</name>
</gene>
<organism evidence="2 3">
    <name type="scientific">Klebsiella pneumoniae</name>
    <dbReference type="NCBI Taxonomy" id="573"/>
    <lineage>
        <taxon>Bacteria</taxon>
        <taxon>Pseudomonadati</taxon>
        <taxon>Pseudomonadota</taxon>
        <taxon>Gammaproteobacteria</taxon>
        <taxon>Enterobacterales</taxon>
        <taxon>Enterobacteriaceae</taxon>
        <taxon>Klebsiella/Raoultella group</taxon>
        <taxon>Klebsiella</taxon>
        <taxon>Klebsiella pneumoniae complex</taxon>
    </lineage>
</organism>
<protein>
    <submittedName>
        <fullName evidence="2">Uncharacterized protein</fullName>
    </submittedName>
</protein>
<evidence type="ECO:0000256" key="1">
    <source>
        <dbReference type="SAM" id="MobiDB-lite"/>
    </source>
</evidence>
<sequence length="118" mass="13208">MLFGIGEIYEHRALEQFAARLRLRQRIQVDRPCRPPLLDTQPDQVGGAGPFQHLKGQHRAGEESAETNANQHDMNNQPGLQAGNRRRRAAVSVVNGRVVMVLIAPEPGDRLRIIDVSR</sequence>
<dbReference type="AlphaFoldDB" id="A0A377TME8"/>
<accession>A0A377TME8</accession>
<name>A0A377TME8_KLEPN</name>
<reference evidence="2 3" key="1">
    <citation type="submission" date="2018-06" db="EMBL/GenBank/DDBJ databases">
        <authorList>
            <consortium name="Pathogen Informatics"/>
            <person name="Doyle S."/>
        </authorList>
    </citation>
    <scope>NUCLEOTIDE SEQUENCE [LARGE SCALE GENOMIC DNA]</scope>
    <source>
        <strain evidence="2 3">NCTC9140</strain>
    </source>
</reference>
<dbReference type="Proteomes" id="UP000254938">
    <property type="component" value="Unassembled WGS sequence"/>
</dbReference>
<feature type="region of interest" description="Disordered" evidence="1">
    <location>
        <begin position="33"/>
        <end position="87"/>
    </location>
</feature>
<evidence type="ECO:0000313" key="3">
    <source>
        <dbReference type="Proteomes" id="UP000254938"/>
    </source>
</evidence>